<dbReference type="SUPFAM" id="SSF69318">
    <property type="entry name" value="Integrin alpha N-terminal domain"/>
    <property type="match status" value="2"/>
</dbReference>
<proteinExistence type="predicted"/>
<dbReference type="AlphaFoldDB" id="A0A381QB58"/>
<dbReference type="Pfam" id="PF13517">
    <property type="entry name" value="FG-GAP_3"/>
    <property type="match status" value="4"/>
</dbReference>
<evidence type="ECO:0000313" key="2">
    <source>
        <dbReference type="EMBL" id="SUZ76084.1"/>
    </source>
</evidence>
<sequence>MRFQETAEQVRLIGRLRSRVLAAACVAVAGCGGTSSVGSAGTVSAPVGSDGEEPLAGTTQFARSVDAFPVYDQNGRAYDPPFLGGFNVPRPQFADIDGDGDVDLFLQERPDELMLFENVGGPTRPQFVWRTDRYQDLSVGEWTRFIDFDRDGDLDLLSERRFSYVQYFRNDGTAQTAVFTSIGDSVRDVASEPVFADRQNIPSLNDIDCDGDLDLFLGRLNGTISRYEVAELTDDGVPVFRFLEDRFQDIEIVAQLGSLHGANSMAFADVDQDGDLDFFWGDFFESGVLFVENTDSCGEPNLRTDPQAFTANETIATSGYNVPVLEDVDSDGDLDLFVGVLGGAFNPNLTTARNFHFYEQVDGDFIQRTERFVYTLDVGDESIPSFADLDGDGDLDLLLANKLDPDDTQTSRLYHFENVGSERAPSFEQRAHIPLFTTYHYAPALGDLDGDGDLDMLVGTWNRGVALYLNQGTPSEPEFVLQDTTFVRLTRGSNSAPTLTDVDGDGDLDLFIGESSGELNFYRNVGSRFAPSFELVSDRFSEIDAGRRSFPAFADIDGDGDEDLILGREEGGVLLYRREGSVADVDPLFVVDSTFTLPLPNYSTPSLVDIDGDGDLDVFSGGRGGGLILLEGR</sequence>
<accession>A0A381QB58</accession>
<dbReference type="PROSITE" id="PS51257">
    <property type="entry name" value="PROKAR_LIPOPROTEIN"/>
    <property type="match status" value="1"/>
</dbReference>
<dbReference type="InterPro" id="IPR028994">
    <property type="entry name" value="Integrin_alpha_N"/>
</dbReference>
<keyword evidence="1" id="KW-0732">Signal</keyword>
<gene>
    <name evidence="2" type="ORF">METZ01_LOCUS28938</name>
</gene>
<dbReference type="Gene3D" id="2.130.10.130">
    <property type="entry name" value="Integrin alpha, N-terminal"/>
    <property type="match status" value="2"/>
</dbReference>
<dbReference type="EMBL" id="UINC01001264">
    <property type="protein sequence ID" value="SUZ76084.1"/>
    <property type="molecule type" value="Genomic_DNA"/>
</dbReference>
<dbReference type="InterPro" id="IPR013517">
    <property type="entry name" value="FG-GAP"/>
</dbReference>
<reference evidence="2" key="1">
    <citation type="submission" date="2018-05" db="EMBL/GenBank/DDBJ databases">
        <authorList>
            <person name="Lanie J.A."/>
            <person name="Ng W.-L."/>
            <person name="Kazmierczak K.M."/>
            <person name="Andrzejewski T.M."/>
            <person name="Davidsen T.M."/>
            <person name="Wayne K.J."/>
            <person name="Tettelin H."/>
            <person name="Glass J.I."/>
            <person name="Rusch D."/>
            <person name="Podicherti R."/>
            <person name="Tsui H.-C.T."/>
            <person name="Winkler M.E."/>
        </authorList>
    </citation>
    <scope>NUCLEOTIDE SEQUENCE</scope>
</reference>
<dbReference type="PANTHER" id="PTHR44103:SF1">
    <property type="entry name" value="PROPROTEIN CONVERTASE P"/>
    <property type="match status" value="1"/>
</dbReference>
<protein>
    <recommendedName>
        <fullName evidence="3">VCBS repeat-containing protein</fullName>
    </recommendedName>
</protein>
<evidence type="ECO:0000256" key="1">
    <source>
        <dbReference type="ARBA" id="ARBA00022729"/>
    </source>
</evidence>
<organism evidence="2">
    <name type="scientific">marine metagenome</name>
    <dbReference type="NCBI Taxonomy" id="408172"/>
    <lineage>
        <taxon>unclassified sequences</taxon>
        <taxon>metagenomes</taxon>
        <taxon>ecological metagenomes</taxon>
    </lineage>
</organism>
<evidence type="ECO:0008006" key="3">
    <source>
        <dbReference type="Google" id="ProtNLM"/>
    </source>
</evidence>
<name>A0A381QB58_9ZZZZ</name>
<dbReference type="PANTHER" id="PTHR44103">
    <property type="entry name" value="PROPROTEIN CONVERTASE P"/>
    <property type="match status" value="1"/>
</dbReference>